<evidence type="ECO:0000256" key="4">
    <source>
        <dbReference type="ARBA" id="ARBA00022781"/>
    </source>
</evidence>
<dbReference type="GO" id="GO:0003676">
    <property type="term" value="F:nucleic acid binding"/>
    <property type="evidence" value="ECO:0007669"/>
    <property type="project" value="InterPro"/>
</dbReference>
<evidence type="ECO:0000256" key="7">
    <source>
        <dbReference type="ARBA" id="ARBA00023310"/>
    </source>
</evidence>
<evidence type="ECO:0000256" key="5">
    <source>
        <dbReference type="ARBA" id="ARBA00023065"/>
    </source>
</evidence>
<accession>A0A7J7MUV9</accession>
<dbReference type="InterPro" id="IPR002156">
    <property type="entry name" value="RNaseH_domain"/>
</dbReference>
<feature type="domain" description="RNase H type-1" evidence="8">
    <location>
        <begin position="6"/>
        <end position="92"/>
    </location>
</feature>
<organism evidence="9 10">
    <name type="scientific">Kingdonia uniflora</name>
    <dbReference type="NCBI Taxonomy" id="39325"/>
    <lineage>
        <taxon>Eukaryota</taxon>
        <taxon>Viridiplantae</taxon>
        <taxon>Streptophyta</taxon>
        <taxon>Embryophyta</taxon>
        <taxon>Tracheophyta</taxon>
        <taxon>Spermatophyta</taxon>
        <taxon>Magnoliopsida</taxon>
        <taxon>Ranunculales</taxon>
        <taxon>Circaeasteraceae</taxon>
        <taxon>Kingdonia</taxon>
    </lineage>
</organism>
<evidence type="ECO:0000313" key="9">
    <source>
        <dbReference type="EMBL" id="KAF6158597.1"/>
    </source>
</evidence>
<evidence type="ECO:0000256" key="2">
    <source>
        <dbReference type="ARBA" id="ARBA00007046"/>
    </source>
</evidence>
<dbReference type="Gene3D" id="1.10.520.20">
    <property type="entry name" value="N-terminal domain of the delta subunit of the F1F0-ATP synthase"/>
    <property type="match status" value="1"/>
</dbReference>
<keyword evidence="5" id="KW-0406">Ion transport</keyword>
<dbReference type="Pfam" id="PF00213">
    <property type="entry name" value="OSCP"/>
    <property type="match status" value="1"/>
</dbReference>
<dbReference type="PRINTS" id="PR00125">
    <property type="entry name" value="ATPASEDELTA"/>
</dbReference>
<keyword evidence="6" id="KW-0472">Membrane</keyword>
<dbReference type="Pfam" id="PF13456">
    <property type="entry name" value="RVT_3"/>
    <property type="match status" value="1"/>
</dbReference>
<evidence type="ECO:0000256" key="1">
    <source>
        <dbReference type="ARBA" id="ARBA00004370"/>
    </source>
</evidence>
<dbReference type="GO" id="GO:0004523">
    <property type="term" value="F:RNA-DNA hybrid ribonuclease activity"/>
    <property type="evidence" value="ECO:0007669"/>
    <property type="project" value="InterPro"/>
</dbReference>
<keyword evidence="3" id="KW-0813">Transport</keyword>
<dbReference type="EMBL" id="JACGCM010001219">
    <property type="protein sequence ID" value="KAF6158597.1"/>
    <property type="molecule type" value="Genomic_DNA"/>
</dbReference>
<evidence type="ECO:0000256" key="3">
    <source>
        <dbReference type="ARBA" id="ARBA00022448"/>
    </source>
</evidence>
<evidence type="ECO:0000313" key="10">
    <source>
        <dbReference type="Proteomes" id="UP000541444"/>
    </source>
</evidence>
<proteinExistence type="inferred from homology"/>
<keyword evidence="7" id="KW-0066">ATP synthesis</keyword>
<protein>
    <recommendedName>
        <fullName evidence="8">RNase H type-1 domain-containing protein</fullName>
    </recommendedName>
</protein>
<dbReference type="AlphaFoldDB" id="A0A7J7MUV9"/>
<name>A0A7J7MUV9_9MAGN</name>
<evidence type="ECO:0000256" key="6">
    <source>
        <dbReference type="ARBA" id="ARBA00023136"/>
    </source>
</evidence>
<dbReference type="SUPFAM" id="SSF47928">
    <property type="entry name" value="N-terminal domain of the delta subunit of the F1F0-ATP synthase"/>
    <property type="match status" value="1"/>
</dbReference>
<gene>
    <name evidence="9" type="ORF">GIB67_040111</name>
</gene>
<comment type="caution">
    <text evidence="9">The sequence shown here is derived from an EMBL/GenBank/DDBJ whole genome shotgun (WGS) entry which is preliminary data.</text>
</comment>
<keyword evidence="4" id="KW-0375">Hydrogen ion transport</keyword>
<dbReference type="Proteomes" id="UP000541444">
    <property type="component" value="Unassembled WGS sequence"/>
</dbReference>
<evidence type="ECO:0000259" key="8">
    <source>
        <dbReference type="Pfam" id="PF13456"/>
    </source>
</evidence>
<dbReference type="GO" id="GO:0046933">
    <property type="term" value="F:proton-transporting ATP synthase activity, rotational mechanism"/>
    <property type="evidence" value="ECO:0007669"/>
    <property type="project" value="InterPro"/>
</dbReference>
<dbReference type="GO" id="GO:0016020">
    <property type="term" value="C:membrane"/>
    <property type="evidence" value="ECO:0007669"/>
    <property type="project" value="UniProtKB-SubCell"/>
</dbReference>
<sequence>YDSARAADPEEAEVISVIRGMEAAHRLGLDWVLLLTDCQRLVRAFRDCSDDLSWGALTLAHNMCALAAQFQDFQFAYVERSKKFVAHFVAAKSFAMALAGRLRSTFPLINNIVRSESLLSATISNTQFSRNYASTPEAKEVKVKVPLPMFGISGNYASALYLSAVKTNVLDKVETELLDIVEASKRSPRFSLFIKDISIPRKTKVKQIAEICSEAKLTTVIRNFMVILTENERLRHMDAIANKFLELTNAQKGVVIATVTTVIIDTSILGGLVVEFSQKVFDVSIKTRARQMERFLRDPINFDSIK</sequence>
<dbReference type="InterPro" id="IPR000711">
    <property type="entry name" value="ATPase_OSCP/dsu"/>
</dbReference>
<dbReference type="InterPro" id="IPR026015">
    <property type="entry name" value="ATP_synth_OSCP/delta_N_sf"/>
</dbReference>
<reference evidence="9 10" key="1">
    <citation type="journal article" date="2020" name="IScience">
        <title>Genome Sequencing of the Endangered Kingdonia uniflora (Circaeasteraceae, Ranunculales) Reveals Potential Mechanisms of Evolutionary Specialization.</title>
        <authorList>
            <person name="Sun Y."/>
            <person name="Deng T."/>
            <person name="Zhang A."/>
            <person name="Moore M.J."/>
            <person name="Landis J.B."/>
            <person name="Lin N."/>
            <person name="Zhang H."/>
            <person name="Zhang X."/>
            <person name="Huang J."/>
            <person name="Zhang X."/>
            <person name="Sun H."/>
            <person name="Wang H."/>
        </authorList>
    </citation>
    <scope>NUCLEOTIDE SEQUENCE [LARGE SCALE GENOMIC DNA]</scope>
    <source>
        <strain evidence="9">TB1705</strain>
        <tissue evidence="9">Leaf</tissue>
    </source>
</reference>
<keyword evidence="10" id="KW-1185">Reference proteome</keyword>
<feature type="non-terminal residue" evidence="9">
    <location>
        <position position="306"/>
    </location>
</feature>
<dbReference type="OrthoDB" id="1262810at2759"/>
<dbReference type="PANTHER" id="PTHR11910">
    <property type="entry name" value="ATP SYNTHASE DELTA CHAIN"/>
    <property type="match status" value="1"/>
</dbReference>
<comment type="similarity">
    <text evidence="2">Belongs to the ATPase delta chain family.</text>
</comment>
<comment type="subcellular location">
    <subcellularLocation>
        <location evidence="1">Membrane</location>
    </subcellularLocation>
</comment>